<protein>
    <submittedName>
        <fullName evidence="6">Peptide/nickel transport system substrate-binding protein</fullName>
    </submittedName>
</protein>
<dbReference type="SUPFAM" id="SSF53850">
    <property type="entry name" value="Periplasmic binding protein-like II"/>
    <property type="match status" value="1"/>
</dbReference>
<dbReference type="AlphaFoldDB" id="A0A1G6YLJ1"/>
<evidence type="ECO:0000313" key="6">
    <source>
        <dbReference type="EMBL" id="SDD90547.1"/>
    </source>
</evidence>
<comment type="similarity">
    <text evidence="2">Belongs to the bacterial solute-binding protein 5 family.</text>
</comment>
<keyword evidence="3 4" id="KW-0732">Signal</keyword>
<dbReference type="STRING" id="938405.SAMN02927895_03987"/>
<dbReference type="Proteomes" id="UP000198925">
    <property type="component" value="Unassembled WGS sequence"/>
</dbReference>
<feature type="chain" id="PRO_5011540162" evidence="4">
    <location>
        <begin position="20"/>
        <end position="513"/>
    </location>
</feature>
<dbReference type="GO" id="GO:0043190">
    <property type="term" value="C:ATP-binding cassette (ABC) transporter complex"/>
    <property type="evidence" value="ECO:0007669"/>
    <property type="project" value="InterPro"/>
</dbReference>
<dbReference type="InterPro" id="IPR039424">
    <property type="entry name" value="SBP_5"/>
</dbReference>
<proteinExistence type="inferred from homology"/>
<dbReference type="PANTHER" id="PTHR30290:SF38">
    <property type="entry name" value="D,D-DIPEPTIDE-BINDING PERIPLASMIC PROTEIN DDPA-RELATED"/>
    <property type="match status" value="1"/>
</dbReference>
<evidence type="ECO:0000259" key="5">
    <source>
        <dbReference type="Pfam" id="PF00496"/>
    </source>
</evidence>
<evidence type="ECO:0000256" key="1">
    <source>
        <dbReference type="ARBA" id="ARBA00004418"/>
    </source>
</evidence>
<evidence type="ECO:0000256" key="2">
    <source>
        <dbReference type="ARBA" id="ARBA00005695"/>
    </source>
</evidence>
<dbReference type="GO" id="GO:1904680">
    <property type="term" value="F:peptide transmembrane transporter activity"/>
    <property type="evidence" value="ECO:0007669"/>
    <property type="project" value="TreeGrafter"/>
</dbReference>
<dbReference type="InterPro" id="IPR030678">
    <property type="entry name" value="Peptide/Ni-bd"/>
</dbReference>
<dbReference type="EMBL" id="FMZX01000014">
    <property type="protein sequence ID" value="SDD90547.1"/>
    <property type="molecule type" value="Genomic_DNA"/>
</dbReference>
<dbReference type="GO" id="GO:0030288">
    <property type="term" value="C:outer membrane-bounded periplasmic space"/>
    <property type="evidence" value="ECO:0007669"/>
    <property type="project" value="UniProtKB-ARBA"/>
</dbReference>
<feature type="domain" description="Solute-binding protein family 5" evidence="5">
    <location>
        <begin position="63"/>
        <end position="409"/>
    </location>
</feature>
<dbReference type="Gene3D" id="3.90.76.10">
    <property type="entry name" value="Dipeptide-binding Protein, Domain 1"/>
    <property type="match status" value="1"/>
</dbReference>
<dbReference type="GO" id="GO:0015833">
    <property type="term" value="P:peptide transport"/>
    <property type="evidence" value="ECO:0007669"/>
    <property type="project" value="TreeGrafter"/>
</dbReference>
<sequence length="513" mass="56306">MLARLVLLLALLLATPLRAQTLTAVLEAEIVTLDPHFSPAYITRTFGYMVFDTLFAMDREGQVRPQMVERWTTSEDGLTWRFTLRDGLAWHDGTPVTAADCVASLRRWGTRSALGGRLMAATASLDAVDAKTFTLVLKAPYGLVLDTLGTTSSPSPFMMPERLARTPGTERITEIVGSGPFVYSRAEHRTGDRMLLRKNAAYRPRPEPGSGLAGGKVVKIEALDLRVVPDGATATAAMQSGEIDYIQYAPFDLLSVLERDRRVRLVNFTGLDQFTGHYRLNAASGPFADAEIRRVLLQLVDQGEVMAGFGLSDRYARTCLAFFICGSPYENEAGTALLRSPSIDAAREALKKTRYAGEPVVVLVANDLEAAKVSSEILADRMRRAGFTVDVQVMDWASVLARRTRREGWSVFGVHALGVDLQSPLTNSVIGFNCTEALTGGFHCERPLVPLFDAFAAAPTLAERQRIAAQIQEIVYDRAMSVPWGQFAQPAAHRAQLRNLIPSAIPLFWSVEK</sequence>
<name>A0A1G6YLJ1_9PROT</name>
<evidence type="ECO:0000313" key="7">
    <source>
        <dbReference type="Proteomes" id="UP000198925"/>
    </source>
</evidence>
<evidence type="ECO:0000256" key="3">
    <source>
        <dbReference type="ARBA" id="ARBA00022729"/>
    </source>
</evidence>
<dbReference type="Gene3D" id="3.40.190.10">
    <property type="entry name" value="Periplasmic binding protein-like II"/>
    <property type="match status" value="1"/>
</dbReference>
<dbReference type="InterPro" id="IPR000914">
    <property type="entry name" value="SBP_5_dom"/>
</dbReference>
<dbReference type="Pfam" id="PF00496">
    <property type="entry name" value="SBP_bac_5"/>
    <property type="match status" value="1"/>
</dbReference>
<organism evidence="6 7">
    <name type="scientific">Belnapia rosea</name>
    <dbReference type="NCBI Taxonomy" id="938405"/>
    <lineage>
        <taxon>Bacteria</taxon>
        <taxon>Pseudomonadati</taxon>
        <taxon>Pseudomonadota</taxon>
        <taxon>Alphaproteobacteria</taxon>
        <taxon>Acetobacterales</taxon>
        <taxon>Roseomonadaceae</taxon>
        <taxon>Belnapia</taxon>
    </lineage>
</organism>
<dbReference type="PIRSF" id="PIRSF002741">
    <property type="entry name" value="MppA"/>
    <property type="match status" value="1"/>
</dbReference>
<dbReference type="Gene3D" id="3.10.105.10">
    <property type="entry name" value="Dipeptide-binding Protein, Domain 3"/>
    <property type="match status" value="1"/>
</dbReference>
<dbReference type="PANTHER" id="PTHR30290">
    <property type="entry name" value="PERIPLASMIC BINDING COMPONENT OF ABC TRANSPORTER"/>
    <property type="match status" value="1"/>
</dbReference>
<reference evidence="6 7" key="1">
    <citation type="submission" date="2016-10" db="EMBL/GenBank/DDBJ databases">
        <authorList>
            <person name="de Groot N.N."/>
        </authorList>
    </citation>
    <scope>NUCLEOTIDE SEQUENCE [LARGE SCALE GENOMIC DNA]</scope>
    <source>
        <strain evidence="6 7">CPCC 100156</strain>
    </source>
</reference>
<accession>A0A1G6YLJ1</accession>
<dbReference type="RefSeq" id="WP_090664374.1">
    <property type="nucleotide sequence ID" value="NZ_FMZX01000014.1"/>
</dbReference>
<feature type="signal peptide" evidence="4">
    <location>
        <begin position="1"/>
        <end position="19"/>
    </location>
</feature>
<evidence type="ECO:0000256" key="4">
    <source>
        <dbReference type="SAM" id="SignalP"/>
    </source>
</evidence>
<dbReference type="CDD" id="cd08502">
    <property type="entry name" value="PBP2_NikA_DppA_OppA_like_16"/>
    <property type="match status" value="1"/>
</dbReference>
<keyword evidence="7" id="KW-1185">Reference proteome</keyword>
<gene>
    <name evidence="6" type="ORF">SAMN04487779_101488</name>
</gene>
<comment type="subcellular location">
    <subcellularLocation>
        <location evidence="1">Periplasm</location>
    </subcellularLocation>
</comment>